<sequence length="54" mass="6215">MDTTVFDRIRAAEGTILDRPTFHADSDREEEKLDGGVVWKLERSQFFNELDDAA</sequence>
<dbReference type="Proteomes" id="UP001596956">
    <property type="component" value="Unassembled WGS sequence"/>
</dbReference>
<evidence type="ECO:0000313" key="2">
    <source>
        <dbReference type="Proteomes" id="UP001596956"/>
    </source>
</evidence>
<evidence type="ECO:0000313" key="1">
    <source>
        <dbReference type="EMBL" id="MFD0802165.1"/>
    </source>
</evidence>
<protein>
    <recommendedName>
        <fullName evidence="3">DUF397 domain-containing protein</fullName>
    </recommendedName>
</protein>
<organism evidence="1 2">
    <name type="scientific">Streptomonospora algeriensis</name>
    <dbReference type="NCBI Taxonomy" id="995084"/>
    <lineage>
        <taxon>Bacteria</taxon>
        <taxon>Bacillati</taxon>
        <taxon>Actinomycetota</taxon>
        <taxon>Actinomycetes</taxon>
        <taxon>Streptosporangiales</taxon>
        <taxon>Nocardiopsidaceae</taxon>
        <taxon>Streptomonospora</taxon>
    </lineage>
</organism>
<name>A0ABW3BGJ9_9ACTN</name>
<keyword evidence="2" id="KW-1185">Reference proteome</keyword>
<accession>A0ABW3BGJ9</accession>
<reference evidence="2" key="1">
    <citation type="journal article" date="2019" name="Int. J. Syst. Evol. Microbiol.">
        <title>The Global Catalogue of Microorganisms (GCM) 10K type strain sequencing project: providing services to taxonomists for standard genome sequencing and annotation.</title>
        <authorList>
            <consortium name="The Broad Institute Genomics Platform"/>
            <consortium name="The Broad Institute Genome Sequencing Center for Infectious Disease"/>
            <person name="Wu L."/>
            <person name="Ma J."/>
        </authorList>
    </citation>
    <scope>NUCLEOTIDE SEQUENCE [LARGE SCALE GENOMIC DNA]</scope>
    <source>
        <strain evidence="2">CCUG 63369</strain>
    </source>
</reference>
<gene>
    <name evidence="1" type="ORF">ACFQZU_12695</name>
</gene>
<evidence type="ECO:0008006" key="3">
    <source>
        <dbReference type="Google" id="ProtNLM"/>
    </source>
</evidence>
<comment type="caution">
    <text evidence="1">The sequence shown here is derived from an EMBL/GenBank/DDBJ whole genome shotgun (WGS) entry which is preliminary data.</text>
</comment>
<proteinExistence type="predicted"/>
<dbReference type="EMBL" id="JBHTHR010000389">
    <property type="protein sequence ID" value="MFD0802165.1"/>
    <property type="molecule type" value="Genomic_DNA"/>
</dbReference>